<dbReference type="AlphaFoldDB" id="A0AAV3F1X3"/>
<dbReference type="InterPro" id="IPR001173">
    <property type="entry name" value="Glyco_trans_2-like"/>
</dbReference>
<dbReference type="InterPro" id="IPR029044">
    <property type="entry name" value="Nucleotide-diphossugar_trans"/>
</dbReference>
<evidence type="ECO:0000313" key="3">
    <source>
        <dbReference type="Proteomes" id="UP000004834"/>
    </source>
</evidence>
<dbReference type="EMBL" id="AGEE01000027">
    <property type="protein sequence ID" value="EHO09920.1"/>
    <property type="molecule type" value="Genomic_DNA"/>
</dbReference>
<name>A0AAV3F1X3_9FLAO</name>
<accession>A0AAV3F1X3</accession>
<dbReference type="Proteomes" id="UP000004834">
    <property type="component" value="Unassembled WGS sequence"/>
</dbReference>
<dbReference type="PANTHER" id="PTHR22916">
    <property type="entry name" value="GLYCOSYLTRANSFERASE"/>
    <property type="match status" value="1"/>
</dbReference>
<evidence type="ECO:0000313" key="2">
    <source>
        <dbReference type="EMBL" id="EHO09920.1"/>
    </source>
</evidence>
<reference evidence="2 3" key="1">
    <citation type="submission" date="2011-11" db="EMBL/GenBank/DDBJ databases">
        <title>The Genome Sequence of Myroides odoratimimus CIP 101113.</title>
        <authorList>
            <person name="Earl A."/>
            <person name="Ward D."/>
            <person name="Feldgarden M."/>
            <person name="Gevers D."/>
            <person name="Huys G."/>
            <person name="Young S.K."/>
            <person name="Zeng Q."/>
            <person name="Gargeya S."/>
            <person name="Fitzgerald M."/>
            <person name="Haas B."/>
            <person name="Abouelleil A."/>
            <person name="Alvarado L."/>
            <person name="Arachchi H.M."/>
            <person name="Berlin A."/>
            <person name="Brown A."/>
            <person name="Chapman S.B."/>
            <person name="Chen Z."/>
            <person name="Dunbar C."/>
            <person name="Freedman E."/>
            <person name="Gearin G."/>
            <person name="Goldberg J."/>
            <person name="Griggs A."/>
            <person name="Gujja S."/>
            <person name="Heiman D."/>
            <person name="Howarth C."/>
            <person name="Larson L."/>
            <person name="Lui A."/>
            <person name="MacDonald P.J.P."/>
            <person name="Montmayeur A."/>
            <person name="Murphy C."/>
            <person name="Neiman D."/>
            <person name="Pearson M."/>
            <person name="Priest M."/>
            <person name="Roberts A."/>
            <person name="Saif S."/>
            <person name="Shea T."/>
            <person name="Shenoy N."/>
            <person name="Sisk P."/>
            <person name="Stolte C."/>
            <person name="Sykes S."/>
            <person name="Wortman J."/>
            <person name="Nusbaum C."/>
            <person name="Birren B."/>
        </authorList>
    </citation>
    <scope>NUCLEOTIDE SEQUENCE [LARGE SCALE GENOMIC DNA]</scope>
    <source>
        <strain evidence="2 3">CIP 101113</strain>
    </source>
</reference>
<feature type="domain" description="Glycosyltransferase 2-like" evidence="1">
    <location>
        <begin position="4"/>
        <end position="132"/>
    </location>
</feature>
<sequence>MMVSVIIPSYKPQEYILECFRSLYNQVLCSDEFEVIVVLNGPKENYLDYINLHIRNYSNFSCHYLPIGNVSLARNFGVSMAKGDFICFIDDDDFVSPNYISGLLNENNSDINVIVQSNFKNFKDGYFKEDYISLAYCELKDSEFSLLSYRKFLSSVCGKLYSRELLVKVKFNEVLKTSEDALFLFELSMFLKGIKIVNNEEVIYYRRVREGSAVTKDRTFMHILDIYIIKNKMFFKAYFKNVGMYNLPFFITRILAINKVLVNDILKKIRK</sequence>
<proteinExistence type="predicted"/>
<dbReference type="RefSeq" id="WP_006263830.1">
    <property type="nucleotide sequence ID" value="NZ_JH590838.1"/>
</dbReference>
<protein>
    <recommendedName>
        <fullName evidence="1">Glycosyltransferase 2-like domain-containing protein</fullName>
    </recommendedName>
</protein>
<dbReference type="GO" id="GO:0016758">
    <property type="term" value="F:hexosyltransferase activity"/>
    <property type="evidence" value="ECO:0007669"/>
    <property type="project" value="UniProtKB-ARBA"/>
</dbReference>
<dbReference type="SUPFAM" id="SSF53448">
    <property type="entry name" value="Nucleotide-diphospho-sugar transferases"/>
    <property type="match status" value="1"/>
</dbReference>
<comment type="caution">
    <text evidence="2">The sequence shown here is derived from an EMBL/GenBank/DDBJ whole genome shotgun (WGS) entry which is preliminary data.</text>
</comment>
<dbReference type="Pfam" id="PF00535">
    <property type="entry name" value="Glycos_transf_2"/>
    <property type="match status" value="1"/>
</dbReference>
<organism evidence="2 3">
    <name type="scientific">Myroides odoratimimus CIP 101113</name>
    <dbReference type="NCBI Taxonomy" id="883154"/>
    <lineage>
        <taxon>Bacteria</taxon>
        <taxon>Pseudomonadati</taxon>
        <taxon>Bacteroidota</taxon>
        <taxon>Flavobacteriia</taxon>
        <taxon>Flavobacteriales</taxon>
        <taxon>Flavobacteriaceae</taxon>
        <taxon>Myroides</taxon>
    </lineage>
</organism>
<gene>
    <name evidence="2" type="ORF">HMPREF9715_02221</name>
</gene>
<evidence type="ECO:0000259" key="1">
    <source>
        <dbReference type="Pfam" id="PF00535"/>
    </source>
</evidence>
<dbReference type="Gene3D" id="3.90.550.10">
    <property type="entry name" value="Spore Coat Polysaccharide Biosynthesis Protein SpsA, Chain A"/>
    <property type="match status" value="1"/>
</dbReference>